<evidence type="ECO:0000256" key="1">
    <source>
        <dbReference type="SAM" id="Phobius"/>
    </source>
</evidence>
<evidence type="ECO:0000313" key="2">
    <source>
        <dbReference type="Proteomes" id="UP000694844"/>
    </source>
</evidence>
<dbReference type="RefSeq" id="XP_022301528.1">
    <property type="nucleotide sequence ID" value="XM_022445820.1"/>
</dbReference>
<keyword evidence="1" id="KW-0472">Membrane</keyword>
<accession>A0A8B8BE81</accession>
<keyword evidence="2" id="KW-1185">Reference proteome</keyword>
<protein>
    <submittedName>
        <fullName evidence="3">Uncharacterized protein LOC111109624</fullName>
    </submittedName>
</protein>
<name>A0A8B8BE81_CRAVI</name>
<dbReference type="KEGG" id="cvn:111109624"/>
<feature type="transmembrane region" description="Helical" evidence="1">
    <location>
        <begin position="108"/>
        <end position="131"/>
    </location>
</feature>
<organism evidence="2 3">
    <name type="scientific">Crassostrea virginica</name>
    <name type="common">Eastern oyster</name>
    <dbReference type="NCBI Taxonomy" id="6565"/>
    <lineage>
        <taxon>Eukaryota</taxon>
        <taxon>Metazoa</taxon>
        <taxon>Spiralia</taxon>
        <taxon>Lophotrochozoa</taxon>
        <taxon>Mollusca</taxon>
        <taxon>Bivalvia</taxon>
        <taxon>Autobranchia</taxon>
        <taxon>Pteriomorphia</taxon>
        <taxon>Ostreida</taxon>
        <taxon>Ostreoidea</taxon>
        <taxon>Ostreidae</taxon>
        <taxon>Crassostrea</taxon>
    </lineage>
</organism>
<dbReference type="AlphaFoldDB" id="A0A8B8BE81"/>
<gene>
    <name evidence="3" type="primary">LOC111109624</name>
</gene>
<keyword evidence="1" id="KW-1133">Transmembrane helix</keyword>
<evidence type="ECO:0000313" key="3">
    <source>
        <dbReference type="RefSeq" id="XP_022301528.1"/>
    </source>
</evidence>
<reference evidence="3" key="1">
    <citation type="submission" date="2025-08" db="UniProtKB">
        <authorList>
            <consortium name="RefSeq"/>
        </authorList>
    </citation>
    <scope>IDENTIFICATION</scope>
    <source>
        <tissue evidence="3">Whole sample</tissue>
    </source>
</reference>
<proteinExistence type="predicted"/>
<dbReference type="GeneID" id="111109624"/>
<dbReference type="Proteomes" id="UP000694844">
    <property type="component" value="Chromosome 8"/>
</dbReference>
<sequence>MQEMNCQDKMQKCAQWKSTMPTCHFGQIYKLEGNRKEVVFTLPAAQTHISSSTPTFLSTITGRFEGETDVETEPIPTSPSTTKDDFTVVRKLDTTNRYNTRIWEQEHVMVLSFGVGVFSFLIGMIIVYLLCWRRKYEQKKETARESVFLLNIGENTETLEDRNVEQIEMNEFQSCGERLEFTEGKIRHSTLSNQSINSMEERIPGIGKRHSSELSDCTTKDNCIYQNCYTDMPCSSKD</sequence>
<keyword evidence="1" id="KW-0812">Transmembrane</keyword>